<reference evidence="5" key="1">
    <citation type="journal article" date="2017" name="Proc. Natl. Acad. Sci. U.S.A.">
        <title>Simulation of Deepwater Horizon oil plume reveals substrate specialization within a complex community of hydrocarbon degraders.</title>
        <authorList>
            <person name="Hu P."/>
            <person name="Dubinsky E.A."/>
            <person name="Probst A.J."/>
            <person name="Wang J."/>
            <person name="Sieber C.M.K."/>
            <person name="Tom L.M."/>
            <person name="Gardinali P."/>
            <person name="Banfield J.F."/>
            <person name="Atlas R.M."/>
            <person name="Andersen G.L."/>
        </authorList>
    </citation>
    <scope>NUCLEOTIDE SEQUENCE [LARGE SCALE GENOMIC DNA]</scope>
</reference>
<evidence type="ECO:0000259" key="3">
    <source>
        <dbReference type="PROSITE" id="PS51677"/>
    </source>
</evidence>
<dbReference type="AlphaFoldDB" id="A0A1Y5EC40"/>
<comment type="subcellular location">
    <subcellularLocation>
        <location evidence="1">Secreted</location>
    </subcellularLocation>
</comment>
<comment type="caution">
    <text evidence="4">The sequence shown here is derived from an EMBL/GenBank/DDBJ whole genome shotgun (WGS) entry which is preliminary data.</text>
</comment>
<evidence type="ECO:0000256" key="2">
    <source>
        <dbReference type="ARBA" id="ARBA00022729"/>
    </source>
</evidence>
<dbReference type="Gene3D" id="3.20.20.370">
    <property type="entry name" value="Glycoside hydrolase/deacetylase"/>
    <property type="match status" value="1"/>
</dbReference>
<accession>A0A1Y5EC40</accession>
<dbReference type="InterPro" id="IPR051398">
    <property type="entry name" value="Polysacch_Deacetylase"/>
</dbReference>
<feature type="domain" description="NodB homology" evidence="3">
    <location>
        <begin position="85"/>
        <end position="327"/>
    </location>
</feature>
<dbReference type="GO" id="GO:0005975">
    <property type="term" value="P:carbohydrate metabolic process"/>
    <property type="evidence" value="ECO:0007669"/>
    <property type="project" value="InterPro"/>
</dbReference>
<dbReference type="GO" id="GO:0005576">
    <property type="term" value="C:extracellular region"/>
    <property type="evidence" value="ECO:0007669"/>
    <property type="project" value="UniProtKB-SubCell"/>
</dbReference>
<dbReference type="PROSITE" id="PS51677">
    <property type="entry name" value="NODB"/>
    <property type="match status" value="1"/>
</dbReference>
<dbReference type="EMBL" id="MAAF01000064">
    <property type="protein sequence ID" value="OUR80321.1"/>
    <property type="molecule type" value="Genomic_DNA"/>
</dbReference>
<dbReference type="GO" id="GO:0016810">
    <property type="term" value="F:hydrolase activity, acting on carbon-nitrogen (but not peptide) bonds"/>
    <property type="evidence" value="ECO:0007669"/>
    <property type="project" value="InterPro"/>
</dbReference>
<gene>
    <name evidence="4" type="ORF">A9Q75_10875</name>
</gene>
<dbReference type="InterPro" id="IPR011330">
    <property type="entry name" value="Glyco_hydro/deAcase_b/a-brl"/>
</dbReference>
<name>A0A1Y5EC40_COLPS</name>
<protein>
    <recommendedName>
        <fullName evidence="3">NodB homology domain-containing protein</fullName>
    </recommendedName>
</protein>
<proteinExistence type="predicted"/>
<dbReference type="CDD" id="cd10918">
    <property type="entry name" value="CE4_NodB_like_5s_6s"/>
    <property type="match status" value="1"/>
</dbReference>
<dbReference type="PANTHER" id="PTHR34216:SF3">
    <property type="entry name" value="POLY-BETA-1,6-N-ACETYL-D-GLUCOSAMINE N-DEACETYLASE"/>
    <property type="match status" value="1"/>
</dbReference>
<evidence type="ECO:0000313" key="4">
    <source>
        <dbReference type="EMBL" id="OUR80321.1"/>
    </source>
</evidence>
<organism evidence="4 5">
    <name type="scientific">Colwellia psychrerythraea</name>
    <name type="common">Vibrio psychroerythus</name>
    <dbReference type="NCBI Taxonomy" id="28229"/>
    <lineage>
        <taxon>Bacteria</taxon>
        <taxon>Pseudomonadati</taxon>
        <taxon>Pseudomonadota</taxon>
        <taxon>Gammaproteobacteria</taxon>
        <taxon>Alteromonadales</taxon>
        <taxon>Colwelliaceae</taxon>
        <taxon>Colwellia</taxon>
    </lineage>
</organism>
<evidence type="ECO:0000256" key="1">
    <source>
        <dbReference type="ARBA" id="ARBA00004613"/>
    </source>
</evidence>
<dbReference type="InterPro" id="IPR002509">
    <property type="entry name" value="NODB_dom"/>
</dbReference>
<sequence>MNIKHQLIKRLNLSKVLWPFLNHGLYCFNFHRIGSWQETNYDPCVFSCDAESFGKYLVFIKNNFRVVSLDEVNDITENNIPITEPLALITFDDGYSDNYHIAFPLLKSLELPATFFITTSLIDSGLIPWWDEIAWHVRQLANKTIKLSPWHHALTIDKIPSRQNIQNVLQQIKVTPSLIERQLDELRVLTSASISNSEMKNIFMTWQQVAEMAKNNMTIGAHSHTHKIFSCLSEAELNFELNESKRLIDLNLSKNINALSYPVGSSATYNKSMYKAISSNGYKLAFSFNAIINKNLNENRFEVGRFSIDRPFNERIFKEMILSAKSK</sequence>
<evidence type="ECO:0000313" key="5">
    <source>
        <dbReference type="Proteomes" id="UP000243053"/>
    </source>
</evidence>
<dbReference type="PANTHER" id="PTHR34216">
    <property type="match status" value="1"/>
</dbReference>
<keyword evidence="2" id="KW-0732">Signal</keyword>
<dbReference type="SUPFAM" id="SSF88713">
    <property type="entry name" value="Glycoside hydrolase/deacetylase"/>
    <property type="match status" value="1"/>
</dbReference>
<dbReference type="Pfam" id="PF01522">
    <property type="entry name" value="Polysacc_deac_1"/>
    <property type="match status" value="2"/>
</dbReference>
<dbReference type="Proteomes" id="UP000243053">
    <property type="component" value="Unassembled WGS sequence"/>
</dbReference>